<proteinExistence type="predicted"/>
<evidence type="ECO:0000313" key="3">
    <source>
        <dbReference type="Proteomes" id="UP000774617"/>
    </source>
</evidence>
<protein>
    <recommendedName>
        <fullName evidence="1">HD domain-containing protein</fullName>
    </recommendedName>
</protein>
<evidence type="ECO:0000313" key="2">
    <source>
        <dbReference type="EMBL" id="KAH7038865.1"/>
    </source>
</evidence>
<keyword evidence="3" id="KW-1185">Reference proteome</keyword>
<evidence type="ECO:0000259" key="1">
    <source>
        <dbReference type="Pfam" id="PF01966"/>
    </source>
</evidence>
<dbReference type="PANTHER" id="PTHR35569">
    <property type="entry name" value="CYANAMIDE HYDRATASE DDI2-RELATED"/>
    <property type="match status" value="1"/>
</dbReference>
<dbReference type="EMBL" id="JAGTJR010000032">
    <property type="protein sequence ID" value="KAH7038865.1"/>
    <property type="molecule type" value="Genomic_DNA"/>
</dbReference>
<organism evidence="2 3">
    <name type="scientific">Macrophomina phaseolina</name>
    <dbReference type="NCBI Taxonomy" id="35725"/>
    <lineage>
        <taxon>Eukaryota</taxon>
        <taxon>Fungi</taxon>
        <taxon>Dikarya</taxon>
        <taxon>Ascomycota</taxon>
        <taxon>Pezizomycotina</taxon>
        <taxon>Dothideomycetes</taxon>
        <taxon>Dothideomycetes incertae sedis</taxon>
        <taxon>Botryosphaeriales</taxon>
        <taxon>Botryosphaeriaceae</taxon>
        <taxon>Macrophomina</taxon>
    </lineage>
</organism>
<dbReference type="InterPro" id="IPR006674">
    <property type="entry name" value="HD_domain"/>
</dbReference>
<dbReference type="InterPro" id="IPR003607">
    <property type="entry name" value="HD/PDEase_dom"/>
</dbReference>
<accession>A0ABQ8FZR7</accession>
<gene>
    <name evidence="2" type="ORF">B0J12DRAFT_721074</name>
</gene>
<sequence length="239" mass="25925">MSSPSLFPSHPSLPTSLLARLPQTPLILAALAHTRAHSTPTAYNHVLRSWLFAATIYPKIPSLSPSTLDAEVVALSAIMHDLGWDPTGSCVSADKRFEVDGADAAVAFLAAHAPAGGRKTQQVWDAIALHTVGSVAFHKEPPVAAAAFGIWADFQGPDRTDPAGILTWDEYDAITKAYPRRGLMSEVKEVMCGFCRTKPATTYYNTVGEWGEMFVEGYSRDGHRTAELLLTCDLDEREV</sequence>
<dbReference type="Pfam" id="PF01966">
    <property type="entry name" value="HD"/>
    <property type="match status" value="1"/>
</dbReference>
<dbReference type="Proteomes" id="UP000774617">
    <property type="component" value="Unassembled WGS sequence"/>
</dbReference>
<dbReference type="SUPFAM" id="SSF109604">
    <property type="entry name" value="HD-domain/PDEase-like"/>
    <property type="match status" value="1"/>
</dbReference>
<dbReference type="Gene3D" id="1.10.3210.10">
    <property type="entry name" value="Hypothetical protein af1432"/>
    <property type="match status" value="1"/>
</dbReference>
<name>A0ABQ8FZR7_9PEZI</name>
<comment type="caution">
    <text evidence="2">The sequence shown here is derived from an EMBL/GenBank/DDBJ whole genome shotgun (WGS) entry which is preliminary data.</text>
</comment>
<dbReference type="CDD" id="cd00077">
    <property type="entry name" value="HDc"/>
    <property type="match status" value="1"/>
</dbReference>
<reference evidence="2 3" key="1">
    <citation type="journal article" date="2021" name="Nat. Commun.">
        <title>Genetic determinants of endophytism in the Arabidopsis root mycobiome.</title>
        <authorList>
            <person name="Mesny F."/>
            <person name="Miyauchi S."/>
            <person name="Thiergart T."/>
            <person name="Pickel B."/>
            <person name="Atanasova L."/>
            <person name="Karlsson M."/>
            <person name="Huettel B."/>
            <person name="Barry K.W."/>
            <person name="Haridas S."/>
            <person name="Chen C."/>
            <person name="Bauer D."/>
            <person name="Andreopoulos W."/>
            <person name="Pangilinan J."/>
            <person name="LaButti K."/>
            <person name="Riley R."/>
            <person name="Lipzen A."/>
            <person name="Clum A."/>
            <person name="Drula E."/>
            <person name="Henrissat B."/>
            <person name="Kohler A."/>
            <person name="Grigoriev I.V."/>
            <person name="Martin F.M."/>
            <person name="Hacquard S."/>
        </authorList>
    </citation>
    <scope>NUCLEOTIDE SEQUENCE [LARGE SCALE GENOMIC DNA]</scope>
    <source>
        <strain evidence="2 3">MPI-SDFR-AT-0080</strain>
    </source>
</reference>
<feature type="domain" description="HD" evidence="1">
    <location>
        <begin position="43"/>
        <end position="135"/>
    </location>
</feature>
<dbReference type="PANTHER" id="PTHR35569:SF1">
    <property type="entry name" value="CYANAMIDE HYDRATASE DDI2-RELATED"/>
    <property type="match status" value="1"/>
</dbReference>